<dbReference type="AlphaFoldDB" id="A0AAD4KYQ1"/>
<dbReference type="RefSeq" id="XP_046076435.1">
    <property type="nucleotide sequence ID" value="XM_046215112.1"/>
</dbReference>
<dbReference type="Proteomes" id="UP001201262">
    <property type="component" value="Unassembled WGS sequence"/>
</dbReference>
<name>A0AAD4KYQ1_9EURO</name>
<evidence type="ECO:0000313" key="1">
    <source>
        <dbReference type="EMBL" id="KAH8703417.1"/>
    </source>
</evidence>
<protein>
    <submittedName>
        <fullName evidence="1">O-methyltransferase</fullName>
    </submittedName>
</protein>
<proteinExistence type="predicted"/>
<gene>
    <name evidence="1" type="ORF">BGW36DRAFT_369302</name>
</gene>
<keyword evidence="2" id="KW-1185">Reference proteome</keyword>
<organism evidence="1 2">
    <name type="scientific">Talaromyces proteolyticus</name>
    <dbReference type="NCBI Taxonomy" id="1131652"/>
    <lineage>
        <taxon>Eukaryota</taxon>
        <taxon>Fungi</taxon>
        <taxon>Dikarya</taxon>
        <taxon>Ascomycota</taxon>
        <taxon>Pezizomycotina</taxon>
        <taxon>Eurotiomycetes</taxon>
        <taxon>Eurotiomycetidae</taxon>
        <taxon>Eurotiales</taxon>
        <taxon>Trichocomaceae</taxon>
        <taxon>Talaromyces</taxon>
        <taxon>Talaromyces sect. Bacilispori</taxon>
    </lineage>
</organism>
<accession>A0AAD4KYQ1</accession>
<sequence length="76" mass="8194">MKPGYSKILISGNVIPKTKAHWDATGLDMVIIAPCSSAELTAVAWCDLIETWAGLKICKVWGAGEDSESLIECERA</sequence>
<reference evidence="1" key="1">
    <citation type="submission" date="2021-12" db="EMBL/GenBank/DDBJ databases">
        <title>Convergent genome expansion in fungi linked to evolution of root-endophyte symbiosis.</title>
        <authorList>
            <consortium name="DOE Joint Genome Institute"/>
            <person name="Ke Y.-H."/>
            <person name="Bonito G."/>
            <person name="Liao H.-L."/>
            <person name="Looney B."/>
            <person name="Rojas-Flechas A."/>
            <person name="Nash J."/>
            <person name="Hameed K."/>
            <person name="Schadt C."/>
            <person name="Martin F."/>
            <person name="Crous P.W."/>
            <person name="Miettinen O."/>
            <person name="Magnuson J.K."/>
            <person name="Labbe J."/>
            <person name="Jacobson D."/>
            <person name="Doktycz M.J."/>
            <person name="Veneault-Fourrey C."/>
            <person name="Kuo A."/>
            <person name="Mondo S."/>
            <person name="Calhoun S."/>
            <person name="Riley R."/>
            <person name="Ohm R."/>
            <person name="LaButti K."/>
            <person name="Andreopoulos B."/>
            <person name="Pangilinan J."/>
            <person name="Nolan M."/>
            <person name="Tritt A."/>
            <person name="Clum A."/>
            <person name="Lipzen A."/>
            <person name="Daum C."/>
            <person name="Barry K."/>
            <person name="Grigoriev I.V."/>
            <person name="Vilgalys R."/>
        </authorList>
    </citation>
    <scope>NUCLEOTIDE SEQUENCE</scope>
    <source>
        <strain evidence="1">PMI_201</strain>
    </source>
</reference>
<dbReference type="Gene3D" id="3.40.50.150">
    <property type="entry name" value="Vaccinia Virus protein VP39"/>
    <property type="match status" value="1"/>
</dbReference>
<dbReference type="GeneID" id="70245399"/>
<evidence type="ECO:0000313" key="2">
    <source>
        <dbReference type="Proteomes" id="UP001201262"/>
    </source>
</evidence>
<dbReference type="InterPro" id="IPR029063">
    <property type="entry name" value="SAM-dependent_MTases_sf"/>
</dbReference>
<comment type="caution">
    <text evidence="1">The sequence shown here is derived from an EMBL/GenBank/DDBJ whole genome shotgun (WGS) entry which is preliminary data.</text>
</comment>
<dbReference type="EMBL" id="JAJTJA010000002">
    <property type="protein sequence ID" value="KAH8703417.1"/>
    <property type="molecule type" value="Genomic_DNA"/>
</dbReference>